<accession>A0A6I8MD18</accession>
<evidence type="ECO:0000256" key="7">
    <source>
        <dbReference type="SAM" id="Coils"/>
    </source>
</evidence>
<keyword evidence="3" id="KW-0732">Signal</keyword>
<sequence>MALRKFSKYMKVVTVIVIFAFAFSAIYAGYSYLINYIQNKRVVLVEIDGSPIYEDEYKNSLANIKEQLNRFGGIKDIPENVYDEVAMSTLLDEALNNELATNLKVRVSSSDINEEVSKLEDRVGGRDTLAVLLAKNGSNLTLLKEQIKKQLLFTNTREKLKESIKVTDEDLMNIYKEYKYSALDGNDFNTSKEKLKEIYYNLTLNLLYHSNVIEILVNSKVTGENKKIVDIVNALKNKEVNYENVYITRKDMLNMYFNQFLINASFSKDLEEKAKENQINEIKKLIEISKKAESKSVKKLAGLNAYDELVYLKDMYTAALINEFKASEKEMKKWFEEHKYEYDTQNTVSGNVLGIKYTPSEKDDTKAKEKIEEIQKELTVENFYELAKKYSMDPGSAVNGGDLGWEDVRNYVPEFHSLLQSETNKIVGPIKTQFGYHLVLVVAKDPIDKERIHLKHILIRPEVSDETKKEVDNRLEAILKELKENKVDFKKLVENKDGKYPKFDINTSFNDELEHSHAAIIGEKHEIMEKIFEMKVNDYIFEKTEDEAILIQKTKEVLYKKATYEDSKERIEVEMAYDYAINEIEK</sequence>
<keyword evidence="7" id="KW-0175">Coiled coil</keyword>
<dbReference type="Gene3D" id="3.10.50.40">
    <property type="match status" value="2"/>
</dbReference>
<organism evidence="9 10">
    <name type="scientific">Oceanivirga miroungae</name>
    <dbReference type="NCBI Taxonomy" id="1130046"/>
    <lineage>
        <taxon>Bacteria</taxon>
        <taxon>Fusobacteriati</taxon>
        <taxon>Fusobacteriota</taxon>
        <taxon>Fusobacteriia</taxon>
        <taxon>Fusobacteriales</taxon>
        <taxon>Leptotrichiaceae</taxon>
        <taxon>Oceanivirga</taxon>
    </lineage>
</organism>
<dbReference type="PROSITE" id="PS50198">
    <property type="entry name" value="PPIC_PPIASE_2"/>
    <property type="match status" value="2"/>
</dbReference>
<evidence type="ECO:0000256" key="2">
    <source>
        <dbReference type="ARBA" id="ARBA00013194"/>
    </source>
</evidence>
<dbReference type="InterPro" id="IPR027304">
    <property type="entry name" value="Trigger_fact/SurA_dom_sf"/>
</dbReference>
<dbReference type="RefSeq" id="WP_156683390.1">
    <property type="nucleotide sequence ID" value="NZ_CABWIB010000001.1"/>
</dbReference>
<dbReference type="PANTHER" id="PTHR47245">
    <property type="entry name" value="PEPTIDYLPROLYL ISOMERASE"/>
    <property type="match status" value="1"/>
</dbReference>
<protein>
    <recommendedName>
        <fullName evidence="2">peptidylprolyl isomerase</fullName>
        <ecNumber evidence="2">5.2.1.8</ecNumber>
    </recommendedName>
</protein>
<reference evidence="9 10" key="1">
    <citation type="submission" date="2019-10" db="EMBL/GenBank/DDBJ databases">
        <authorList>
            <person name="Blom J."/>
        </authorList>
    </citation>
    <scope>NUCLEOTIDE SEQUENCE [LARGE SCALE GENOMIC DNA]</scope>
    <source>
        <strain evidence="9 10">ES3154-GLU</strain>
    </source>
</reference>
<proteinExistence type="predicted"/>
<feature type="coiled-coil region" evidence="7">
    <location>
        <begin position="468"/>
        <end position="499"/>
    </location>
</feature>
<evidence type="ECO:0000256" key="4">
    <source>
        <dbReference type="ARBA" id="ARBA00023110"/>
    </source>
</evidence>
<evidence type="ECO:0000256" key="5">
    <source>
        <dbReference type="ARBA" id="ARBA00023235"/>
    </source>
</evidence>
<dbReference type="SUPFAM" id="SSF54534">
    <property type="entry name" value="FKBP-like"/>
    <property type="match status" value="1"/>
</dbReference>
<evidence type="ECO:0000313" key="10">
    <source>
        <dbReference type="Proteomes" id="UP000419017"/>
    </source>
</evidence>
<evidence type="ECO:0000256" key="1">
    <source>
        <dbReference type="ARBA" id="ARBA00000971"/>
    </source>
</evidence>
<dbReference type="EMBL" id="CABWIB010000001">
    <property type="protein sequence ID" value="VWL85392.1"/>
    <property type="molecule type" value="Genomic_DNA"/>
</dbReference>
<keyword evidence="5 6" id="KW-0413">Isomerase</keyword>
<evidence type="ECO:0000256" key="6">
    <source>
        <dbReference type="PROSITE-ProRule" id="PRU00278"/>
    </source>
</evidence>
<dbReference type="Pfam" id="PF13616">
    <property type="entry name" value="Rotamase_3"/>
    <property type="match status" value="1"/>
</dbReference>
<dbReference type="EC" id="5.2.1.8" evidence="2"/>
<feature type="domain" description="PpiC" evidence="8">
    <location>
        <begin position="449"/>
        <end position="497"/>
    </location>
</feature>
<dbReference type="GO" id="GO:0003755">
    <property type="term" value="F:peptidyl-prolyl cis-trans isomerase activity"/>
    <property type="evidence" value="ECO:0007669"/>
    <property type="project" value="UniProtKB-KW"/>
</dbReference>
<feature type="domain" description="PpiC" evidence="8">
    <location>
        <begin position="345"/>
        <end position="443"/>
    </location>
</feature>
<dbReference type="InterPro" id="IPR050245">
    <property type="entry name" value="PrsA_foldase"/>
</dbReference>
<dbReference type="PANTHER" id="PTHR47245:SF1">
    <property type="entry name" value="FOLDASE PROTEIN PRSA"/>
    <property type="match status" value="1"/>
</dbReference>
<gene>
    <name evidence="9" type="ORF">OMES3154_00677</name>
</gene>
<evidence type="ECO:0000313" key="9">
    <source>
        <dbReference type="EMBL" id="VWL85392.1"/>
    </source>
</evidence>
<evidence type="ECO:0000259" key="8">
    <source>
        <dbReference type="PROSITE" id="PS50198"/>
    </source>
</evidence>
<dbReference type="InterPro" id="IPR000297">
    <property type="entry name" value="PPIase_PpiC"/>
</dbReference>
<keyword evidence="4 6" id="KW-0697">Rotamase</keyword>
<dbReference type="AlphaFoldDB" id="A0A6I8MD18"/>
<comment type="catalytic activity">
    <reaction evidence="1">
        <text>[protein]-peptidylproline (omega=180) = [protein]-peptidylproline (omega=0)</text>
        <dbReference type="Rhea" id="RHEA:16237"/>
        <dbReference type="Rhea" id="RHEA-COMP:10747"/>
        <dbReference type="Rhea" id="RHEA-COMP:10748"/>
        <dbReference type="ChEBI" id="CHEBI:83833"/>
        <dbReference type="ChEBI" id="CHEBI:83834"/>
        <dbReference type="EC" id="5.2.1.8"/>
    </reaction>
</comment>
<evidence type="ECO:0000256" key="3">
    <source>
        <dbReference type="ARBA" id="ARBA00022729"/>
    </source>
</evidence>
<dbReference type="SUPFAM" id="SSF109998">
    <property type="entry name" value="Triger factor/SurA peptide-binding domain-like"/>
    <property type="match status" value="1"/>
</dbReference>
<name>A0A6I8MD18_9FUSO</name>
<dbReference type="InterPro" id="IPR046357">
    <property type="entry name" value="PPIase_dom_sf"/>
</dbReference>
<dbReference type="Proteomes" id="UP000419017">
    <property type="component" value="Unassembled WGS sequence"/>
</dbReference>
<dbReference type="Gene3D" id="1.10.4030.10">
    <property type="entry name" value="Porin chaperone SurA, peptide-binding domain"/>
    <property type="match status" value="1"/>
</dbReference>
<keyword evidence="10" id="KW-1185">Reference proteome</keyword>
<dbReference type="Pfam" id="PF13624">
    <property type="entry name" value="SurA_N_3"/>
    <property type="match status" value="1"/>
</dbReference>